<protein>
    <submittedName>
        <fullName evidence="1">Uncharacterized protein</fullName>
    </submittedName>
</protein>
<evidence type="ECO:0000313" key="2">
    <source>
        <dbReference type="Proteomes" id="UP000465009"/>
    </source>
</evidence>
<reference evidence="1 2" key="1">
    <citation type="journal article" date="2020" name="Viruses">
        <title>Diversity and Host Interactions Among Virulent and Temperate Baltic Sea Flavobacterium Phages.</title>
        <authorList>
            <person name="Nilsson E."/>
            <person name="Bayfield O.W."/>
            <person name="Lundin D."/>
            <person name="Antson A.A."/>
            <person name="Holmfeldt K."/>
        </authorList>
    </citation>
    <scope>NUCLEOTIDE SEQUENCE [LARGE SCALE GENOMIC DNA]</scope>
</reference>
<organism evidence="1 2">
    <name type="scientific">Flavobacterium phage vB_FspS_snusmum6-2</name>
    <dbReference type="NCBI Taxonomy" id="2686274"/>
    <lineage>
        <taxon>Viruses</taxon>
        <taxon>Duplodnaviria</taxon>
        <taxon>Heunggongvirae</taxon>
        <taxon>Uroviricota</taxon>
        <taxon>Caudoviricetes</taxon>
        <taxon>Muminvirus</taxon>
        <taxon>Muminvirus snusmum</taxon>
    </lineage>
</organism>
<accession>A0A6B9LF94</accession>
<sequence length="96" mass="11561">MALNLNKMKLIKYILSFFKKEKDEYLEYLKKSTGRKWIKYIDESYLCEEKDFYLELDENGNAICTRDARLLPYQTCNGPFCAWFTVPKQNVHLYVK</sequence>
<dbReference type="EMBL" id="MN812235">
    <property type="protein sequence ID" value="QHB40652.1"/>
    <property type="molecule type" value="Genomic_DNA"/>
</dbReference>
<evidence type="ECO:0000313" key="1">
    <source>
        <dbReference type="EMBL" id="QHB40652.1"/>
    </source>
</evidence>
<gene>
    <name evidence="1" type="ORF">snusmum62_gp006</name>
</gene>
<dbReference type="Proteomes" id="UP000465009">
    <property type="component" value="Segment"/>
</dbReference>
<name>A0A6B9LF94_9CAUD</name>
<proteinExistence type="predicted"/>